<comment type="caution">
    <text evidence="3">The sequence shown here is derived from an EMBL/GenBank/DDBJ whole genome shotgun (WGS) entry which is preliminary data.</text>
</comment>
<feature type="signal peptide" evidence="1">
    <location>
        <begin position="1"/>
        <end position="25"/>
    </location>
</feature>
<dbReference type="Proteomes" id="UP001232063">
    <property type="component" value="Unassembled WGS sequence"/>
</dbReference>
<protein>
    <submittedName>
        <fullName evidence="3">Alginate export family protein</fullName>
    </submittedName>
</protein>
<dbReference type="EMBL" id="JASJOU010000002">
    <property type="protein sequence ID" value="MDJ1500752.1"/>
    <property type="molecule type" value="Genomic_DNA"/>
</dbReference>
<dbReference type="RefSeq" id="WP_314510282.1">
    <property type="nucleotide sequence ID" value="NZ_JASJOU010000002.1"/>
</dbReference>
<reference evidence="3" key="1">
    <citation type="submission" date="2023-05" db="EMBL/GenBank/DDBJ databases">
        <authorList>
            <person name="Zhang X."/>
        </authorList>
    </citation>
    <scope>NUCLEOTIDE SEQUENCE</scope>
    <source>
        <strain evidence="3">BD1B2-1</strain>
    </source>
</reference>
<dbReference type="Pfam" id="PF13372">
    <property type="entry name" value="Alginate_exp"/>
    <property type="match status" value="1"/>
</dbReference>
<keyword evidence="1" id="KW-0732">Signal</keyword>
<accession>A0AAE3R4Y0</accession>
<feature type="chain" id="PRO_5041947469" evidence="1">
    <location>
        <begin position="26"/>
        <end position="523"/>
    </location>
</feature>
<evidence type="ECO:0000256" key="1">
    <source>
        <dbReference type="SAM" id="SignalP"/>
    </source>
</evidence>
<proteinExistence type="predicted"/>
<gene>
    <name evidence="3" type="ORF">QNI22_08845</name>
</gene>
<evidence type="ECO:0000259" key="2">
    <source>
        <dbReference type="Pfam" id="PF13372"/>
    </source>
</evidence>
<evidence type="ECO:0000313" key="4">
    <source>
        <dbReference type="Proteomes" id="UP001232063"/>
    </source>
</evidence>
<dbReference type="AlphaFoldDB" id="A0AAE3R4Y0"/>
<dbReference type="InterPro" id="IPR025388">
    <property type="entry name" value="Alginate_export_dom"/>
</dbReference>
<feature type="domain" description="Alginate export" evidence="2">
    <location>
        <begin position="29"/>
        <end position="171"/>
    </location>
</feature>
<sequence length="523" mass="58015">MSKKLHFQGLIALFVTFCSLSQASAQFTLSGQLRTRTELRDGLGTLNLKGAKPAFFTSQRARLAFGYRWDRLLFNFSVQDVRVWGQDASSISNADGSRFMVHEAWGEVTLANSADTTIKFKLVENLSFKIGRQTLIYDDVRLLGDLDWLQQARRHDAALLKAQHKGWQVDLGAGFNQNTDAFGVTGTNYVAANVPAYTTDTKGNLVAVPGGFIPTNGKGGSLRLANNPSTNGMNQMYKSMQFLYVSRKFGQTKVSGLLFKDDFSKYRSDSIRNISGADTGYVYGRRYDQAGVNSRITYGLMINKTIGNASGFKTNITAAAYWQSGKNKDGRNLKASHYTVALTFQRGKFSFGPGWDYLSGNEAVGGGTGAVSISTTDNRFDPLYGTPHKFWGYMDYFYVGTGSAVGGLNNIYFKTKYTAKDFFIALDYHHFSLAKSQYLKGTDGKASTRFDNGMGSEVDLIVNYNLSKFTNLELGYCFMKATNTLEYAKLGSVDKADKSPQWAYLMINIRPDFFFAKPVAIKQ</sequence>
<organism evidence="3 4">
    <name type="scientific">Xanthocytophaga agilis</name>
    <dbReference type="NCBI Taxonomy" id="3048010"/>
    <lineage>
        <taxon>Bacteria</taxon>
        <taxon>Pseudomonadati</taxon>
        <taxon>Bacteroidota</taxon>
        <taxon>Cytophagia</taxon>
        <taxon>Cytophagales</taxon>
        <taxon>Rhodocytophagaceae</taxon>
        <taxon>Xanthocytophaga</taxon>
    </lineage>
</organism>
<name>A0AAE3R4Y0_9BACT</name>
<keyword evidence="4" id="KW-1185">Reference proteome</keyword>
<evidence type="ECO:0000313" key="3">
    <source>
        <dbReference type="EMBL" id="MDJ1500752.1"/>
    </source>
</evidence>